<reference evidence="1 2" key="1">
    <citation type="journal article" date="2016" name="Nat. Commun.">
        <title>Thousands of microbial genomes shed light on interconnected biogeochemical processes in an aquifer system.</title>
        <authorList>
            <person name="Anantharaman K."/>
            <person name="Brown C.T."/>
            <person name="Hug L.A."/>
            <person name="Sharon I."/>
            <person name="Castelle C.J."/>
            <person name="Probst A.J."/>
            <person name="Thomas B.C."/>
            <person name="Singh A."/>
            <person name="Wilkins M.J."/>
            <person name="Karaoz U."/>
            <person name="Brodie E.L."/>
            <person name="Williams K.H."/>
            <person name="Hubbard S.S."/>
            <person name="Banfield J.F."/>
        </authorList>
    </citation>
    <scope>NUCLEOTIDE SEQUENCE [LARGE SCALE GENOMIC DNA]</scope>
</reference>
<dbReference type="Proteomes" id="UP000176504">
    <property type="component" value="Unassembled WGS sequence"/>
</dbReference>
<sequence>MKLDTFLKENRIKLNPEIKKFSDDGLEIMKRAKDPLHNLSHIERLFSELNLFLKKSNKKHDINFNILVPAICWHDTWRSKRASKNSIKIIYDFVMDGVGSERLTKKALKKVKIDKKTGKNIRYCIAKHSSVQLRKPRTEESRLLIDIDTVDMWSPERLEIAKEFIKENRGLKRVARITRRLALRKEDKEKYYFPWFKKRHKTVFPKFIKKMEELIWVSKPKKKRFQKLKSLLPFVKMSS</sequence>
<dbReference type="SUPFAM" id="SSF109604">
    <property type="entry name" value="HD-domain/PDEase-like"/>
    <property type="match status" value="1"/>
</dbReference>
<evidence type="ECO:0000313" key="2">
    <source>
        <dbReference type="Proteomes" id="UP000176504"/>
    </source>
</evidence>
<proteinExistence type="predicted"/>
<evidence type="ECO:0008006" key="3">
    <source>
        <dbReference type="Google" id="ProtNLM"/>
    </source>
</evidence>
<organism evidence="1 2">
    <name type="scientific">candidate division WWE3 bacterium RIFCSPLOWO2_01_FULL_41_18</name>
    <dbReference type="NCBI Taxonomy" id="1802625"/>
    <lineage>
        <taxon>Bacteria</taxon>
        <taxon>Katanobacteria</taxon>
    </lineage>
</organism>
<accession>A0A1F4VDN8</accession>
<gene>
    <name evidence="1" type="ORF">A3A78_04880</name>
</gene>
<evidence type="ECO:0000313" key="1">
    <source>
        <dbReference type="EMBL" id="OGC55279.1"/>
    </source>
</evidence>
<dbReference type="Gene3D" id="1.10.3210.10">
    <property type="entry name" value="Hypothetical protein af1432"/>
    <property type="match status" value="1"/>
</dbReference>
<comment type="caution">
    <text evidence="1">The sequence shown here is derived from an EMBL/GenBank/DDBJ whole genome shotgun (WGS) entry which is preliminary data.</text>
</comment>
<dbReference type="AlphaFoldDB" id="A0A1F4VDN8"/>
<dbReference type="EMBL" id="MEVI01000003">
    <property type="protein sequence ID" value="OGC55279.1"/>
    <property type="molecule type" value="Genomic_DNA"/>
</dbReference>
<protein>
    <recommendedName>
        <fullName evidence="3">HD domain-containing protein</fullName>
    </recommendedName>
</protein>
<name>A0A1F4VDN8_UNCKA</name>